<keyword evidence="13" id="KW-1185">Reference proteome</keyword>
<dbReference type="OMA" id="GPILKVN"/>
<evidence type="ECO:0000256" key="2">
    <source>
        <dbReference type="ARBA" id="ARBA00001947"/>
    </source>
</evidence>
<dbReference type="Proteomes" id="UP000053558">
    <property type="component" value="Unassembled WGS sequence"/>
</dbReference>
<comment type="catalytic activity">
    <reaction evidence="1">
        <text>Release of an N-terminal aspartate or glutamate from a peptide, with a preference for aspartate.</text>
        <dbReference type="EC" id="3.4.11.21"/>
    </reaction>
</comment>
<keyword evidence="5 11" id="KW-0031">Aminopeptidase</keyword>
<dbReference type="KEGG" id="cput:CONPUDRAFT_103519"/>
<comment type="cofactor">
    <cofactor evidence="2">
        <name>Zn(2+)</name>
        <dbReference type="ChEBI" id="CHEBI:29105"/>
    </cofactor>
</comment>
<dbReference type="NCBIfam" id="NF002759">
    <property type="entry name" value="PRK02813.1"/>
    <property type="match status" value="1"/>
</dbReference>
<evidence type="ECO:0000256" key="9">
    <source>
        <dbReference type="ARBA" id="ARBA00022833"/>
    </source>
</evidence>
<accession>A0A5M3MUX3</accession>
<evidence type="ECO:0000256" key="4">
    <source>
        <dbReference type="ARBA" id="ARBA00011965"/>
    </source>
</evidence>
<evidence type="ECO:0000313" key="13">
    <source>
        <dbReference type="Proteomes" id="UP000053558"/>
    </source>
</evidence>
<keyword evidence="7 11" id="KW-0479">Metal-binding</keyword>
<dbReference type="EMBL" id="JH711577">
    <property type="protein sequence ID" value="EIW82401.1"/>
    <property type="molecule type" value="Genomic_DNA"/>
</dbReference>
<evidence type="ECO:0000256" key="10">
    <source>
        <dbReference type="ARBA" id="ARBA00023049"/>
    </source>
</evidence>
<dbReference type="GO" id="GO:0004177">
    <property type="term" value="F:aminopeptidase activity"/>
    <property type="evidence" value="ECO:0007669"/>
    <property type="project" value="UniProtKB-KW"/>
</dbReference>
<keyword evidence="10 11" id="KW-0482">Metalloprotease</keyword>
<keyword evidence="6 11" id="KW-0645">Protease</keyword>
<evidence type="ECO:0000256" key="11">
    <source>
        <dbReference type="RuleBase" id="RU004386"/>
    </source>
</evidence>
<evidence type="ECO:0000256" key="6">
    <source>
        <dbReference type="ARBA" id="ARBA00022670"/>
    </source>
</evidence>
<dbReference type="RefSeq" id="XP_007768075.1">
    <property type="nucleotide sequence ID" value="XM_007769885.1"/>
</dbReference>
<dbReference type="GO" id="GO:0008270">
    <property type="term" value="F:zinc ion binding"/>
    <property type="evidence" value="ECO:0007669"/>
    <property type="project" value="InterPro"/>
</dbReference>
<dbReference type="Gene3D" id="3.40.630.10">
    <property type="entry name" value="Zn peptidases"/>
    <property type="match status" value="1"/>
</dbReference>
<dbReference type="CDD" id="cd05658">
    <property type="entry name" value="M18_DAP"/>
    <property type="match status" value="1"/>
</dbReference>
<keyword evidence="9 11" id="KW-0862">Zinc</keyword>
<organism evidence="12 13">
    <name type="scientific">Coniophora puteana (strain RWD-64-598)</name>
    <name type="common">Brown rot fungus</name>
    <dbReference type="NCBI Taxonomy" id="741705"/>
    <lineage>
        <taxon>Eukaryota</taxon>
        <taxon>Fungi</taxon>
        <taxon>Dikarya</taxon>
        <taxon>Basidiomycota</taxon>
        <taxon>Agaricomycotina</taxon>
        <taxon>Agaricomycetes</taxon>
        <taxon>Agaricomycetidae</taxon>
        <taxon>Boletales</taxon>
        <taxon>Coniophorineae</taxon>
        <taxon>Coniophoraceae</taxon>
        <taxon>Coniophora</taxon>
    </lineage>
</organism>
<sequence>MMIHSAGPEAAKRFLTFVNASPTPFHAVHNASARLEAAGFQKIRETDDWEKALRPQGKYYFTRNQSALVAFTIPSGWKQGSGVSIVATHVDSPNLKVRPISKRSKVGYLQVGVETYGGGIWHSWLDRDLSLAGRVIISKGDGNFHSKLVKIDRPLLRIPTLAIHLDRSANDAFKLNTETEFVPILGLIADQLNQSRTSTNEDDELQRDNSSASSIQANHHSELLSCIAQELGVTPGEIHDFELSLYDTQPSVLGGLNNEFVFSPRLDNLMSSFCAVEALADHVSTPAFASQKDNVNCIALFNHEEIGSVSSSGAESSLIPSLLERLSPTPSLLGQSIARSILISADMGHAVHPNFASKHEDKHRPVMNGGIVIKTNAKQRYASDAIGTFLVKQLVERKGGRVQEFEVRNDMPCGSTVGPMLSKNGLRTVDVGNAMLSMHSIRETGGSHDVQYAIDLFSSLFEGFSELDKSLAMD</sequence>
<dbReference type="EC" id="3.4.11.21" evidence="4"/>
<comment type="similarity">
    <text evidence="3 11">Belongs to the peptidase M18 family.</text>
</comment>
<comment type="caution">
    <text evidence="12">The sequence shown here is derived from an EMBL/GenBank/DDBJ whole genome shotgun (WGS) entry which is preliminary data.</text>
</comment>
<dbReference type="GeneID" id="19198423"/>
<gene>
    <name evidence="12" type="ORF">CONPUDRAFT_103519</name>
</gene>
<dbReference type="PRINTS" id="PR00932">
    <property type="entry name" value="AMINO1PTASE"/>
</dbReference>
<evidence type="ECO:0000256" key="8">
    <source>
        <dbReference type="ARBA" id="ARBA00022801"/>
    </source>
</evidence>
<evidence type="ECO:0000256" key="7">
    <source>
        <dbReference type="ARBA" id="ARBA00022723"/>
    </source>
</evidence>
<name>A0A5M3MUX3_CONPW</name>
<evidence type="ECO:0000256" key="3">
    <source>
        <dbReference type="ARBA" id="ARBA00008290"/>
    </source>
</evidence>
<dbReference type="SUPFAM" id="SSF101821">
    <property type="entry name" value="Aminopeptidase/glucanase lid domain"/>
    <property type="match status" value="1"/>
</dbReference>
<dbReference type="PANTHER" id="PTHR28570">
    <property type="entry name" value="ASPARTYL AMINOPEPTIDASE"/>
    <property type="match status" value="1"/>
</dbReference>
<dbReference type="GO" id="GO:0008237">
    <property type="term" value="F:metallopeptidase activity"/>
    <property type="evidence" value="ECO:0007669"/>
    <property type="project" value="UniProtKB-KW"/>
</dbReference>
<dbReference type="Gene3D" id="2.30.250.10">
    <property type="entry name" value="Aminopeptidase i, Domain 2"/>
    <property type="match status" value="1"/>
</dbReference>
<dbReference type="OrthoDB" id="9880441at2759"/>
<dbReference type="GO" id="GO:0006508">
    <property type="term" value="P:proteolysis"/>
    <property type="evidence" value="ECO:0007669"/>
    <property type="project" value="UniProtKB-KW"/>
</dbReference>
<reference evidence="13" key="1">
    <citation type="journal article" date="2012" name="Science">
        <title>The Paleozoic origin of enzymatic lignin decomposition reconstructed from 31 fungal genomes.</title>
        <authorList>
            <person name="Floudas D."/>
            <person name="Binder M."/>
            <person name="Riley R."/>
            <person name="Barry K."/>
            <person name="Blanchette R.A."/>
            <person name="Henrissat B."/>
            <person name="Martinez A.T."/>
            <person name="Otillar R."/>
            <person name="Spatafora J.W."/>
            <person name="Yadav J.S."/>
            <person name="Aerts A."/>
            <person name="Benoit I."/>
            <person name="Boyd A."/>
            <person name="Carlson A."/>
            <person name="Copeland A."/>
            <person name="Coutinho P.M."/>
            <person name="de Vries R.P."/>
            <person name="Ferreira P."/>
            <person name="Findley K."/>
            <person name="Foster B."/>
            <person name="Gaskell J."/>
            <person name="Glotzer D."/>
            <person name="Gorecki P."/>
            <person name="Heitman J."/>
            <person name="Hesse C."/>
            <person name="Hori C."/>
            <person name="Igarashi K."/>
            <person name="Jurgens J.A."/>
            <person name="Kallen N."/>
            <person name="Kersten P."/>
            <person name="Kohler A."/>
            <person name="Kuees U."/>
            <person name="Kumar T.K.A."/>
            <person name="Kuo A."/>
            <person name="LaButti K."/>
            <person name="Larrondo L.F."/>
            <person name="Lindquist E."/>
            <person name="Ling A."/>
            <person name="Lombard V."/>
            <person name="Lucas S."/>
            <person name="Lundell T."/>
            <person name="Martin R."/>
            <person name="McLaughlin D.J."/>
            <person name="Morgenstern I."/>
            <person name="Morin E."/>
            <person name="Murat C."/>
            <person name="Nagy L.G."/>
            <person name="Nolan M."/>
            <person name="Ohm R.A."/>
            <person name="Patyshakuliyeva A."/>
            <person name="Rokas A."/>
            <person name="Ruiz-Duenas F.J."/>
            <person name="Sabat G."/>
            <person name="Salamov A."/>
            <person name="Samejima M."/>
            <person name="Schmutz J."/>
            <person name="Slot J.C."/>
            <person name="St John F."/>
            <person name="Stenlid J."/>
            <person name="Sun H."/>
            <person name="Sun S."/>
            <person name="Syed K."/>
            <person name="Tsang A."/>
            <person name="Wiebenga A."/>
            <person name="Young D."/>
            <person name="Pisabarro A."/>
            <person name="Eastwood D.C."/>
            <person name="Martin F."/>
            <person name="Cullen D."/>
            <person name="Grigoriev I.V."/>
            <person name="Hibbett D.S."/>
        </authorList>
    </citation>
    <scope>NUCLEOTIDE SEQUENCE [LARGE SCALE GENOMIC DNA]</scope>
    <source>
        <strain evidence="13">RWD-64-598 SS2</strain>
    </source>
</reference>
<dbReference type="FunFam" id="2.30.250.10:FF:000001">
    <property type="entry name" value="Aspartyl aminopeptidase 1"/>
    <property type="match status" value="1"/>
</dbReference>
<dbReference type="Pfam" id="PF02127">
    <property type="entry name" value="Peptidase_M18"/>
    <property type="match status" value="1"/>
</dbReference>
<dbReference type="PANTHER" id="PTHR28570:SF3">
    <property type="entry name" value="ASPARTYL AMINOPEPTIDASE"/>
    <property type="match status" value="1"/>
</dbReference>
<dbReference type="InterPro" id="IPR023358">
    <property type="entry name" value="Peptidase_M18_dom2"/>
</dbReference>
<evidence type="ECO:0000313" key="12">
    <source>
        <dbReference type="EMBL" id="EIW82401.1"/>
    </source>
</evidence>
<evidence type="ECO:0000256" key="1">
    <source>
        <dbReference type="ARBA" id="ARBA00001335"/>
    </source>
</evidence>
<dbReference type="GO" id="GO:0000324">
    <property type="term" value="C:fungal-type vacuole"/>
    <property type="evidence" value="ECO:0007669"/>
    <property type="project" value="TreeGrafter"/>
</dbReference>
<proteinExistence type="inferred from homology"/>
<protein>
    <recommendedName>
        <fullName evidence="4">aspartyl aminopeptidase</fullName>
        <ecNumber evidence="4">3.4.11.21</ecNumber>
    </recommendedName>
</protein>
<dbReference type="SUPFAM" id="SSF53187">
    <property type="entry name" value="Zn-dependent exopeptidases"/>
    <property type="match status" value="1"/>
</dbReference>
<keyword evidence="8 11" id="KW-0378">Hydrolase</keyword>
<dbReference type="AlphaFoldDB" id="A0A5M3MUX3"/>
<evidence type="ECO:0000256" key="5">
    <source>
        <dbReference type="ARBA" id="ARBA00022438"/>
    </source>
</evidence>
<dbReference type="InterPro" id="IPR001948">
    <property type="entry name" value="Peptidase_M18"/>
</dbReference>